<name>A0AAV2N9A2_9HYME</name>
<feature type="compositionally biased region" description="Polar residues" evidence="1">
    <location>
        <begin position="157"/>
        <end position="169"/>
    </location>
</feature>
<feature type="region of interest" description="Disordered" evidence="1">
    <location>
        <begin position="192"/>
        <end position="228"/>
    </location>
</feature>
<dbReference type="Proteomes" id="UP001497644">
    <property type="component" value="Chromosome 11"/>
</dbReference>
<evidence type="ECO:0000313" key="3">
    <source>
        <dbReference type="Proteomes" id="UP001497644"/>
    </source>
</evidence>
<feature type="region of interest" description="Disordered" evidence="1">
    <location>
        <begin position="823"/>
        <end position="880"/>
    </location>
</feature>
<accession>A0AAV2N9A2</accession>
<gene>
    <name evidence="2" type="ORF">LPLAT_LOCUS2071</name>
</gene>
<organism evidence="2 3">
    <name type="scientific">Lasius platythorax</name>
    <dbReference type="NCBI Taxonomy" id="488582"/>
    <lineage>
        <taxon>Eukaryota</taxon>
        <taxon>Metazoa</taxon>
        <taxon>Ecdysozoa</taxon>
        <taxon>Arthropoda</taxon>
        <taxon>Hexapoda</taxon>
        <taxon>Insecta</taxon>
        <taxon>Pterygota</taxon>
        <taxon>Neoptera</taxon>
        <taxon>Endopterygota</taxon>
        <taxon>Hymenoptera</taxon>
        <taxon>Apocrita</taxon>
        <taxon>Aculeata</taxon>
        <taxon>Formicoidea</taxon>
        <taxon>Formicidae</taxon>
        <taxon>Formicinae</taxon>
        <taxon>Lasius</taxon>
        <taxon>Lasius</taxon>
    </lineage>
</organism>
<feature type="compositionally biased region" description="Low complexity" evidence="1">
    <location>
        <begin position="862"/>
        <end position="880"/>
    </location>
</feature>
<evidence type="ECO:0000313" key="2">
    <source>
        <dbReference type="EMBL" id="CAL1675760.1"/>
    </source>
</evidence>
<feature type="region of interest" description="Disordered" evidence="1">
    <location>
        <begin position="93"/>
        <end position="118"/>
    </location>
</feature>
<feature type="region of interest" description="Disordered" evidence="1">
    <location>
        <begin position="1"/>
        <end position="34"/>
    </location>
</feature>
<dbReference type="EMBL" id="OZ034834">
    <property type="protein sequence ID" value="CAL1675760.1"/>
    <property type="molecule type" value="Genomic_DNA"/>
</dbReference>
<feature type="region of interest" description="Disordered" evidence="1">
    <location>
        <begin position="157"/>
        <end position="179"/>
    </location>
</feature>
<sequence length="1537" mass="171896">MNSSTYAGNPDVMIAGPPPPPPPPPPMSGQLPPMRINTTENAAAKKAQIVNNDGVYEPPAAIQNAMLTKDKKPFTYTPGMGGKLDLSQIRSPRMARRVAKNANDEGIEGPPKLAVESKPPAAASTAANFLVQPQVAVPVFPSNVPAQAHVNRLSSSQLVNRTPSNATDKQATEPPKNITKIDTKAVPITVTLNQSSTPESPSTPTQVTLAKAPTPWLQNKNKPQEELPEWATKRACINKAVSSDPSESAPSPTVYVQVQQSPPQHSETKQKQEQEQRQKQIAVSATSQQINPQSHQQRVIPIRIEDRPSVFDVNRDSGHHQFKQPPTLHHQQRWGQTPIQYISENQAQNRPQNQEQSQICVAALPRPEQPVGTTYIIPVVVKDGDKKTAPYNAENNTTEKAARMVQQRNPNPIQQHEAGPVQSRSFRVLQKITDTDTVGNDVGTEQIRKLELSEDERLLMNKFKEQVDHETYLHQEEDPRYRGAAIPSRAFRFLQNMTDSSDATVTCAAPRNIQNVASKKQNRNSKLFEETQANLPPSEQQVQEPKKYMGSAIPSRSFRILQAMTAPESNSTQENRQADYTCRTENNLPGNQQGVFLPLQPIPFWYPEGWWGYCPVQYNTVPNETANETDRHSFPFYAHPPRYPDGRTYVGSFYPVYNENFTDAMTQVRVTDRENPSGPYGYAAVIYPQAGYNDIQLHSHVDANKCNYIHDPFTADDSFFAQNDRLNFLQNDMVNESKNTVLPNEINHLDAQSSETYNPKSVSENSNSNREKNCITTAMNIIDEEDCIPTDNPDSIIVTNNIEMPKKKTFGPHINVPNYTYIDTSDSSASSVDSTDSSDSSDSTSDNEQLMDSCQKNHNRSNDTTFNNTSSDSDSDSYIAYSTSMNPYEKLERDPRNFSSNKNCTDAVCTAACSTGANNLCGRSRDFSENCNHTGEEIRFRKERIDYSEDRSDSRTTFQQDIASERHNDESHSTNDRSNLDFYSDKSTGDCYSEQHGQEDGLLATDSTISHAQLSVIHDNVKQPDSESIYYNSKEDIEAFFEATDDPPDVESTMVSVSLPLRFKFFVSEDNEDITTVIVGDSKIKAEKSCDEYSVKDNVCVNFHVGNDTSVDFTVKTHLSDDATRDATRSTQDKAMSVESAIPHVDFTLRKDPTGSVCGINCEEQTAGTEFTVAKMGHGCRINSAAKRESRDTDDYAVSESIVAMQDILLNDENRHYTQTESTCNNNHVSNIALDRMIAGPKLGTFECSSSSMQDDFQIQIIDTLGDEKDRENCAITTDDKHDGYVDLDFCQTQNVKRLPNVQDSREDTDDEDSGVTSDISRMISEVDTDSECTCTLKNMKKYQRTQTHSRLFRLLNDDSTPSGYSLQIGPSRKEYLSLPLKTNAFNYDDNYCSNYSSGLTSPEYSPIHEQSWRRFHQDAATSASNSADLANVETDHLASQQEDRISSKDDPYFRVWKSSKLANLREHDVVPSLAFKTLDSKIPSWAYKVNVLCPRIKSTKSVPQTLLARHNDKTNDPPRMVPSIPTSCTNSKTNYC</sequence>
<feature type="compositionally biased region" description="Low complexity" evidence="1">
    <location>
        <begin position="195"/>
        <end position="205"/>
    </location>
</feature>
<feature type="compositionally biased region" description="Polar residues" evidence="1">
    <location>
        <begin position="847"/>
        <end position="856"/>
    </location>
</feature>
<feature type="region of interest" description="Disordered" evidence="1">
    <location>
        <begin position="751"/>
        <end position="771"/>
    </location>
</feature>
<feature type="compositionally biased region" description="Basic and acidic residues" evidence="1">
    <location>
        <begin position="266"/>
        <end position="278"/>
    </location>
</feature>
<feature type="compositionally biased region" description="Low complexity" evidence="1">
    <location>
        <begin position="823"/>
        <end position="846"/>
    </location>
</feature>
<evidence type="ECO:0000256" key="1">
    <source>
        <dbReference type="SAM" id="MobiDB-lite"/>
    </source>
</evidence>
<protein>
    <submittedName>
        <fullName evidence="2">Uncharacterized protein</fullName>
    </submittedName>
</protein>
<feature type="region of interest" description="Disordered" evidence="1">
    <location>
        <begin position="1510"/>
        <end position="1537"/>
    </location>
</feature>
<feature type="compositionally biased region" description="Polar residues" evidence="1">
    <location>
        <begin position="1525"/>
        <end position="1537"/>
    </location>
</feature>
<feature type="region of interest" description="Disordered" evidence="1">
    <location>
        <begin position="240"/>
        <end position="278"/>
    </location>
</feature>
<feature type="compositionally biased region" description="Pro residues" evidence="1">
    <location>
        <begin position="16"/>
        <end position="27"/>
    </location>
</feature>
<keyword evidence="3" id="KW-1185">Reference proteome</keyword>
<feature type="compositionally biased region" description="Basic and acidic residues" evidence="1">
    <location>
        <begin position="963"/>
        <end position="981"/>
    </location>
</feature>
<feature type="compositionally biased region" description="Polar residues" evidence="1">
    <location>
        <begin position="240"/>
        <end position="265"/>
    </location>
</feature>
<reference evidence="2" key="1">
    <citation type="submission" date="2024-04" db="EMBL/GenBank/DDBJ databases">
        <authorList>
            <consortium name="Molecular Ecology Group"/>
        </authorList>
    </citation>
    <scope>NUCLEOTIDE SEQUENCE</scope>
</reference>
<proteinExistence type="predicted"/>
<feature type="region of interest" description="Disordered" evidence="1">
    <location>
        <begin position="948"/>
        <end position="981"/>
    </location>
</feature>